<dbReference type="PANTHER" id="PTHR14003:SF19">
    <property type="entry name" value="YY2 TRANSCRIPTION FACTOR"/>
    <property type="match status" value="1"/>
</dbReference>
<accession>A0A3F3PKU4</accession>
<evidence type="ECO:0000259" key="11">
    <source>
        <dbReference type="PROSITE" id="PS50157"/>
    </source>
</evidence>
<evidence type="ECO:0000313" key="13">
    <source>
        <dbReference type="Proteomes" id="UP000253729"/>
    </source>
</evidence>
<dbReference type="PANTHER" id="PTHR14003">
    <property type="entry name" value="TRANSCRIPTIONAL REPRESSOR PROTEIN YY"/>
    <property type="match status" value="1"/>
</dbReference>
<dbReference type="GeneID" id="38138117"/>
<dbReference type="Proteomes" id="UP000253729">
    <property type="component" value="Unassembled WGS sequence"/>
</dbReference>
<dbReference type="AlphaFoldDB" id="A0A3F3PKU4"/>
<dbReference type="GO" id="GO:0005667">
    <property type="term" value="C:transcription regulator complex"/>
    <property type="evidence" value="ECO:0007669"/>
    <property type="project" value="TreeGrafter"/>
</dbReference>
<keyword evidence="2" id="KW-0479">Metal-binding</keyword>
<evidence type="ECO:0000256" key="10">
    <source>
        <dbReference type="PROSITE-ProRule" id="PRU00042"/>
    </source>
</evidence>
<dbReference type="GO" id="GO:0000981">
    <property type="term" value="F:DNA-binding transcription factor activity, RNA polymerase II-specific"/>
    <property type="evidence" value="ECO:0007669"/>
    <property type="project" value="UniProtKB-ARBA"/>
</dbReference>
<dbReference type="GO" id="GO:0000785">
    <property type="term" value="C:chromatin"/>
    <property type="evidence" value="ECO:0007669"/>
    <property type="project" value="TreeGrafter"/>
</dbReference>
<evidence type="ECO:0000256" key="4">
    <source>
        <dbReference type="ARBA" id="ARBA00022771"/>
    </source>
</evidence>
<organism evidence="12 13">
    <name type="scientific">Aspergillus welwitschiae</name>
    <dbReference type="NCBI Taxonomy" id="1341132"/>
    <lineage>
        <taxon>Eukaryota</taxon>
        <taxon>Fungi</taxon>
        <taxon>Dikarya</taxon>
        <taxon>Ascomycota</taxon>
        <taxon>Pezizomycotina</taxon>
        <taxon>Eurotiomycetes</taxon>
        <taxon>Eurotiomycetidae</taxon>
        <taxon>Eurotiales</taxon>
        <taxon>Aspergillaceae</taxon>
        <taxon>Aspergillus</taxon>
        <taxon>Aspergillus subgen. Circumdati</taxon>
    </lineage>
</organism>
<evidence type="ECO:0000256" key="5">
    <source>
        <dbReference type="ARBA" id="ARBA00022833"/>
    </source>
</evidence>
<evidence type="ECO:0000313" key="12">
    <source>
        <dbReference type="EMBL" id="RDH27555.1"/>
    </source>
</evidence>
<dbReference type="PROSITE" id="PS50157">
    <property type="entry name" value="ZINC_FINGER_C2H2_2"/>
    <property type="match status" value="3"/>
</dbReference>
<dbReference type="GO" id="GO:0000978">
    <property type="term" value="F:RNA polymerase II cis-regulatory region sequence-specific DNA binding"/>
    <property type="evidence" value="ECO:0007669"/>
    <property type="project" value="TreeGrafter"/>
</dbReference>
<gene>
    <name evidence="12" type="ORF">BDQ94DRAFT_163535</name>
</gene>
<evidence type="ECO:0000256" key="3">
    <source>
        <dbReference type="ARBA" id="ARBA00022737"/>
    </source>
</evidence>
<keyword evidence="7" id="KW-0010">Activator</keyword>
<dbReference type="FunFam" id="3.30.160.60:FF:000125">
    <property type="entry name" value="Putative zinc finger protein 143"/>
    <property type="match status" value="1"/>
</dbReference>
<evidence type="ECO:0000256" key="2">
    <source>
        <dbReference type="ARBA" id="ARBA00022723"/>
    </source>
</evidence>
<evidence type="ECO:0000256" key="9">
    <source>
        <dbReference type="ARBA" id="ARBA00044085"/>
    </source>
</evidence>
<keyword evidence="3" id="KW-0677">Repeat</keyword>
<keyword evidence="5" id="KW-0862">Zinc</keyword>
<keyword evidence="6" id="KW-0749">Sporulation</keyword>
<dbReference type="Gene3D" id="3.30.160.60">
    <property type="entry name" value="Classic Zinc Finger"/>
    <property type="match status" value="2"/>
</dbReference>
<evidence type="ECO:0000256" key="1">
    <source>
        <dbReference type="ARBA" id="ARBA00004123"/>
    </source>
</evidence>
<reference evidence="12 13" key="1">
    <citation type="submission" date="2018-07" db="EMBL/GenBank/DDBJ databases">
        <title>The genomes of Aspergillus section Nigri reveals drivers in fungal speciation.</title>
        <authorList>
            <consortium name="DOE Joint Genome Institute"/>
            <person name="Vesth T.C."/>
            <person name="Nybo J."/>
            <person name="Theobald S."/>
            <person name="Brandl J."/>
            <person name="Frisvad J.C."/>
            <person name="Nielsen K.F."/>
            <person name="Lyhne E.K."/>
            <person name="Kogle M.E."/>
            <person name="Kuo A."/>
            <person name="Riley R."/>
            <person name="Clum A."/>
            <person name="Nolan M."/>
            <person name="Lipzen A."/>
            <person name="Salamov A."/>
            <person name="Henrissat B."/>
            <person name="Wiebenga A."/>
            <person name="De vries R.P."/>
            <person name="Grigoriev I.V."/>
            <person name="Mortensen U.H."/>
            <person name="Andersen M.R."/>
            <person name="Baker S.E."/>
        </authorList>
    </citation>
    <scope>NUCLEOTIDE SEQUENCE [LARGE SCALE GENOMIC DNA]</scope>
    <source>
        <strain evidence="12 13">CBS 139.54b</strain>
    </source>
</reference>
<dbReference type="SUPFAM" id="SSF57667">
    <property type="entry name" value="beta-beta-alpha zinc fingers"/>
    <property type="match status" value="1"/>
</dbReference>
<name>A0A3F3PKU4_9EURO</name>
<keyword evidence="13" id="KW-1185">Reference proteome</keyword>
<dbReference type="STRING" id="1341132.A0A3F3PKU4"/>
<evidence type="ECO:0000256" key="7">
    <source>
        <dbReference type="ARBA" id="ARBA00023159"/>
    </source>
</evidence>
<comment type="subcellular location">
    <subcellularLocation>
        <location evidence="1">Nucleus</location>
    </subcellularLocation>
</comment>
<dbReference type="GO" id="GO:0030435">
    <property type="term" value="P:sporulation resulting in formation of a cellular spore"/>
    <property type="evidence" value="ECO:0007669"/>
    <property type="project" value="UniProtKB-KW"/>
</dbReference>
<protein>
    <recommendedName>
        <fullName evidence="9">C2H2 type master regulator of conidiophore development brlA</fullName>
    </recommendedName>
</protein>
<dbReference type="PROSITE" id="PS00028">
    <property type="entry name" value="ZINC_FINGER_C2H2_1"/>
    <property type="match status" value="2"/>
</dbReference>
<dbReference type="GO" id="GO:0008270">
    <property type="term" value="F:zinc ion binding"/>
    <property type="evidence" value="ECO:0007669"/>
    <property type="project" value="UniProtKB-KW"/>
</dbReference>
<keyword evidence="4 10" id="KW-0863">Zinc-finger</keyword>
<dbReference type="SMART" id="SM00355">
    <property type="entry name" value="ZnF_C2H2"/>
    <property type="match status" value="3"/>
</dbReference>
<evidence type="ECO:0000256" key="8">
    <source>
        <dbReference type="ARBA" id="ARBA00023321"/>
    </source>
</evidence>
<keyword evidence="8" id="KW-0183">Conidiation</keyword>
<feature type="domain" description="C2H2-type" evidence="11">
    <location>
        <begin position="9"/>
        <end position="39"/>
    </location>
</feature>
<dbReference type="GO" id="GO:0005634">
    <property type="term" value="C:nucleus"/>
    <property type="evidence" value="ECO:0007669"/>
    <property type="project" value="UniProtKB-SubCell"/>
</dbReference>
<proteinExistence type="predicted"/>
<feature type="domain" description="C2H2-type" evidence="11">
    <location>
        <begin position="90"/>
        <end position="115"/>
    </location>
</feature>
<dbReference type="EMBL" id="KZ852088">
    <property type="protein sequence ID" value="RDH27555.1"/>
    <property type="molecule type" value="Genomic_DNA"/>
</dbReference>
<evidence type="ECO:0000256" key="6">
    <source>
        <dbReference type="ARBA" id="ARBA00022969"/>
    </source>
</evidence>
<feature type="domain" description="C2H2-type" evidence="11">
    <location>
        <begin position="40"/>
        <end position="69"/>
    </location>
</feature>
<dbReference type="GO" id="GO:0048315">
    <property type="term" value="P:conidium formation"/>
    <property type="evidence" value="ECO:0007669"/>
    <property type="project" value="UniProtKB-KW"/>
</dbReference>
<dbReference type="InterPro" id="IPR036236">
    <property type="entry name" value="Znf_C2H2_sf"/>
</dbReference>
<dbReference type="InterPro" id="IPR013087">
    <property type="entry name" value="Znf_C2H2_type"/>
</dbReference>
<dbReference type="RefSeq" id="XP_026620577.1">
    <property type="nucleotide sequence ID" value="XM_026769761.1"/>
</dbReference>
<sequence length="194" mass="22574">MKIGGERGFHCTWDDCDKHVFTRKTDLCRHSRIHTNERPYQCTVKGCSKSCLQRSTLSVHLRTHTGQIPHVREYGGCHKAFSDARRGRPFICQNSTCKNIFRRKETLTKHQHRLHPRNVVIPLPSKQVISDELFPEQAGDANEHLYITPVPVQDPAQLCDQQYYVQPVQQWQRYDPVCQRYTPPGPFLARGLIR</sequence>